<evidence type="ECO:0000259" key="6">
    <source>
        <dbReference type="PROSITE" id="PS50841"/>
    </source>
</evidence>
<dbReference type="PROSITE" id="PS50841">
    <property type="entry name" value="DIX"/>
    <property type="match status" value="1"/>
</dbReference>
<dbReference type="PANTHER" id="PTHR10878:SF6">
    <property type="entry name" value="SEGMENT POLARITY PROTEIN DISHEVELLED HOMOLOG DVL-3"/>
    <property type="match status" value="1"/>
</dbReference>
<dbReference type="GO" id="GO:0060070">
    <property type="term" value="P:canonical Wnt signaling pathway"/>
    <property type="evidence" value="ECO:0007669"/>
    <property type="project" value="TreeGrafter"/>
</dbReference>
<comment type="subcellular location">
    <subcellularLocation>
        <location evidence="1">Cytoplasm</location>
    </subcellularLocation>
</comment>
<dbReference type="GO" id="GO:0005829">
    <property type="term" value="C:cytosol"/>
    <property type="evidence" value="ECO:0007669"/>
    <property type="project" value="TreeGrafter"/>
</dbReference>
<keyword evidence="3" id="KW-0963">Cytoplasm</keyword>
<dbReference type="Gene3D" id="2.40.240.130">
    <property type="match status" value="1"/>
</dbReference>
<dbReference type="AlphaFoldDB" id="A0A3B4TMS2"/>
<dbReference type="Ensembl" id="ENSSDUT00000007695.1">
    <property type="protein sequence ID" value="ENSSDUP00000007556.1"/>
    <property type="gene ID" value="ENSSDUG00000005544.1"/>
</dbReference>
<dbReference type="PANTHER" id="PTHR10878">
    <property type="entry name" value="SEGMENT POLARITY PROTEIN DISHEVELLED"/>
    <property type="match status" value="1"/>
</dbReference>
<evidence type="ECO:0000256" key="3">
    <source>
        <dbReference type="ARBA" id="ARBA00022490"/>
    </source>
</evidence>
<dbReference type="OMA" id="HALNKPN"/>
<dbReference type="InterPro" id="IPR029071">
    <property type="entry name" value="Ubiquitin-like_domsf"/>
</dbReference>
<accession>A0A3B4TMS2</accession>
<keyword evidence="4 5" id="KW-0879">Wnt signaling pathway</keyword>
<organism evidence="7 8">
    <name type="scientific">Seriola dumerili</name>
    <name type="common">Greater amberjack</name>
    <name type="synonym">Caranx dumerili</name>
    <dbReference type="NCBI Taxonomy" id="41447"/>
    <lineage>
        <taxon>Eukaryota</taxon>
        <taxon>Metazoa</taxon>
        <taxon>Chordata</taxon>
        <taxon>Craniata</taxon>
        <taxon>Vertebrata</taxon>
        <taxon>Euteleostomi</taxon>
        <taxon>Actinopterygii</taxon>
        <taxon>Neopterygii</taxon>
        <taxon>Teleostei</taxon>
        <taxon>Neoteleostei</taxon>
        <taxon>Acanthomorphata</taxon>
        <taxon>Carangaria</taxon>
        <taxon>Carangiformes</taxon>
        <taxon>Carangidae</taxon>
        <taxon>Seriola</taxon>
    </lineage>
</organism>
<dbReference type="InterPro" id="IPR038207">
    <property type="entry name" value="DIX_dom_sf"/>
</dbReference>
<dbReference type="Proteomes" id="UP000261420">
    <property type="component" value="Unplaced"/>
</dbReference>
<dbReference type="InterPro" id="IPR001158">
    <property type="entry name" value="DIX"/>
</dbReference>
<dbReference type="Pfam" id="PF00778">
    <property type="entry name" value="DIX"/>
    <property type="match status" value="1"/>
</dbReference>
<dbReference type="InterPro" id="IPR015506">
    <property type="entry name" value="Dsh/Dvl-rel"/>
</dbReference>
<evidence type="ECO:0000256" key="2">
    <source>
        <dbReference type="ARBA" id="ARBA00022473"/>
    </source>
</evidence>
<evidence type="ECO:0000313" key="7">
    <source>
        <dbReference type="Ensembl" id="ENSSDUP00000007556.1"/>
    </source>
</evidence>
<dbReference type="SUPFAM" id="SSF54236">
    <property type="entry name" value="Ubiquitin-like"/>
    <property type="match status" value="1"/>
</dbReference>
<feature type="domain" description="DIX" evidence="6">
    <location>
        <begin position="2"/>
        <end position="55"/>
    </location>
</feature>
<keyword evidence="8" id="KW-1185">Reference proteome</keyword>
<dbReference type="STRING" id="41447.ENSSDUP00000007556"/>
<dbReference type="FunFam" id="2.40.240.130:FF:000001">
    <property type="entry name" value="Segment polarity protein dishevelled homolog DVL-1"/>
    <property type="match status" value="1"/>
</dbReference>
<evidence type="ECO:0000256" key="4">
    <source>
        <dbReference type="ARBA" id="ARBA00022687"/>
    </source>
</evidence>
<evidence type="ECO:0000256" key="5">
    <source>
        <dbReference type="PROSITE-ProRule" id="PRU00069"/>
    </source>
</evidence>
<dbReference type="SMART" id="SM00021">
    <property type="entry name" value="DAX"/>
    <property type="match status" value="1"/>
</dbReference>
<keyword evidence="2" id="KW-0217">Developmental protein</keyword>
<evidence type="ECO:0000256" key="1">
    <source>
        <dbReference type="ARBA" id="ARBA00004496"/>
    </source>
</evidence>
<protein>
    <recommendedName>
        <fullName evidence="6">DIX domain-containing protein</fullName>
    </recommendedName>
</protein>
<reference evidence="7" key="1">
    <citation type="submission" date="2025-08" db="UniProtKB">
        <authorList>
            <consortium name="Ensembl"/>
        </authorList>
    </citation>
    <scope>IDENTIFICATION</scope>
</reference>
<evidence type="ECO:0000313" key="8">
    <source>
        <dbReference type="Proteomes" id="UP000261420"/>
    </source>
</evidence>
<reference evidence="7" key="2">
    <citation type="submission" date="2025-09" db="UniProtKB">
        <authorList>
            <consortium name="Ensembl"/>
        </authorList>
    </citation>
    <scope>IDENTIFICATION</scope>
</reference>
<proteinExistence type="predicted"/>
<sequence>MAEGTRVIYHLEDQETPYLIRINVPSQRVTLADFKQVLNKPNAKFFFKSVDDDFG</sequence>
<name>A0A3B4TMS2_SERDU</name>
<dbReference type="GeneTree" id="ENSGT01020000230608"/>
<dbReference type="GO" id="GO:0005109">
    <property type="term" value="F:frizzled binding"/>
    <property type="evidence" value="ECO:0007669"/>
    <property type="project" value="TreeGrafter"/>
</dbReference>